<evidence type="ECO:0000256" key="1">
    <source>
        <dbReference type="SAM" id="MobiDB-lite"/>
    </source>
</evidence>
<reference evidence="2" key="1">
    <citation type="journal article" date="2020" name="G3 (Bethesda)">
        <title>High-Quality Assemblies for Three Invasive Social Wasps from the &lt;i&gt;Vespula&lt;/i&gt; Genus.</title>
        <authorList>
            <person name="Harrop T.W.R."/>
            <person name="Guhlin J."/>
            <person name="McLaughlin G.M."/>
            <person name="Permina E."/>
            <person name="Stockwell P."/>
            <person name="Gilligan J."/>
            <person name="Le Lec M.F."/>
            <person name="Gruber M.A.M."/>
            <person name="Quinn O."/>
            <person name="Lovegrove M."/>
            <person name="Duncan E.J."/>
            <person name="Remnant E.J."/>
            <person name="Van Eeckhoven J."/>
            <person name="Graham B."/>
            <person name="Knapp R.A."/>
            <person name="Langford K.W."/>
            <person name="Kronenberg Z."/>
            <person name="Press M.O."/>
            <person name="Eacker S.M."/>
            <person name="Wilson-Rankin E.E."/>
            <person name="Purcell J."/>
            <person name="Lester P.J."/>
            <person name="Dearden P.K."/>
        </authorList>
    </citation>
    <scope>NUCLEOTIDE SEQUENCE</scope>
    <source>
        <strain evidence="2">Volc-1</strain>
    </source>
</reference>
<dbReference type="EMBL" id="JACSDY010000006">
    <property type="protein sequence ID" value="KAF7425523.1"/>
    <property type="molecule type" value="Genomic_DNA"/>
</dbReference>
<accession>A0A834P2A6</accession>
<feature type="compositionally biased region" description="Basic and acidic residues" evidence="1">
    <location>
        <begin position="86"/>
        <end position="98"/>
    </location>
</feature>
<evidence type="ECO:0000313" key="2">
    <source>
        <dbReference type="EMBL" id="KAF7425523.1"/>
    </source>
</evidence>
<dbReference type="Proteomes" id="UP000600918">
    <property type="component" value="Unassembled WGS sequence"/>
</dbReference>
<comment type="caution">
    <text evidence="2">The sequence shown here is derived from an EMBL/GenBank/DDBJ whole genome shotgun (WGS) entry which is preliminary data.</text>
</comment>
<feature type="region of interest" description="Disordered" evidence="1">
    <location>
        <begin position="13"/>
        <end position="123"/>
    </location>
</feature>
<evidence type="ECO:0000313" key="3">
    <source>
        <dbReference type="Proteomes" id="UP000600918"/>
    </source>
</evidence>
<dbReference type="AlphaFoldDB" id="A0A834P2A6"/>
<gene>
    <name evidence="2" type="ORF">H0235_007961</name>
</gene>
<protein>
    <submittedName>
        <fullName evidence="2">Uncharacterized protein</fullName>
    </submittedName>
</protein>
<name>A0A834P2A6_VESPE</name>
<feature type="compositionally biased region" description="Acidic residues" evidence="1">
    <location>
        <begin position="72"/>
        <end position="85"/>
    </location>
</feature>
<feature type="compositionally biased region" description="Low complexity" evidence="1">
    <location>
        <begin position="13"/>
        <end position="36"/>
    </location>
</feature>
<proteinExistence type="predicted"/>
<keyword evidence="3" id="KW-1185">Reference proteome</keyword>
<sequence>MIEQRDIVVVVVIDSSSSSSSSNSSSSSSNMIVDNSNTVRSGRGFHGSPLTSETREDASSSASSLCFAVWEKEEEKEEDEEEGEKDEEKEVEKEEIVGARRGSGSRASPKAGPQERLEIRRSKRPPHFFARLIYQ</sequence>
<organism evidence="2 3">
    <name type="scientific">Vespula pensylvanica</name>
    <name type="common">Western yellow jacket</name>
    <name type="synonym">Wasp</name>
    <dbReference type="NCBI Taxonomy" id="30213"/>
    <lineage>
        <taxon>Eukaryota</taxon>
        <taxon>Metazoa</taxon>
        <taxon>Ecdysozoa</taxon>
        <taxon>Arthropoda</taxon>
        <taxon>Hexapoda</taxon>
        <taxon>Insecta</taxon>
        <taxon>Pterygota</taxon>
        <taxon>Neoptera</taxon>
        <taxon>Endopterygota</taxon>
        <taxon>Hymenoptera</taxon>
        <taxon>Apocrita</taxon>
        <taxon>Aculeata</taxon>
        <taxon>Vespoidea</taxon>
        <taxon>Vespidae</taxon>
        <taxon>Vespinae</taxon>
        <taxon>Vespula</taxon>
    </lineage>
</organism>